<evidence type="ECO:0000259" key="6">
    <source>
        <dbReference type="PROSITE" id="PS50850"/>
    </source>
</evidence>
<feature type="transmembrane region" description="Helical" evidence="5">
    <location>
        <begin position="119"/>
        <end position="138"/>
    </location>
</feature>
<sequence length="500" mass="52545">MSCIHAAQRCSAPAVILLTPFVPQRRPGMNDPRFDPNMATAMPGAAAAAADAALAEPPAKQASNALPNPSNDPAQDVPLEPPPAPPLSEAAARQWHDLPRPTVQPDPTGALFRSLSGLLAAYAVLMVGNGLFTTLIPIRMLHAGLSTVAVGLVQSCYYVGFVAGAVTNSRLIERIGQHRAFVAFSAGAALTALAFGTFDSPWIGGALRFCSGVAFMGVYACVESWLNGAVPNAMRGRVFSTYLAITYLGVGAGQFLLDIAGASGGRNLLIVGALFVGAILPVTLLEGWPVHVFEDRAGVRRPRSWIGNATDLWRDTPLAIPGCICAGLLSSAFYSMTPVFLTGIGFSVSELSHFMGLVLIGALLSQWPIGKLSDRIERRVLVFHLAVLATILSASLIIVRVHWFVGIATLVYVAAAFTLYGVIVSYVNDHIDANRRIAISATLLILFSIGGLSGPTIASMAMTVLGPGGLFVFNTATAALLAYAARRSITGGRATRPEMP</sequence>
<dbReference type="CDD" id="cd17477">
    <property type="entry name" value="MFS_YcaD_like"/>
    <property type="match status" value="1"/>
</dbReference>
<dbReference type="InterPro" id="IPR011701">
    <property type="entry name" value="MFS"/>
</dbReference>
<gene>
    <name evidence="7" type="ORF">IHE29_02170</name>
</gene>
<dbReference type="PROSITE" id="PS50850">
    <property type="entry name" value="MFS"/>
    <property type="match status" value="1"/>
</dbReference>
<keyword evidence="8" id="KW-1185">Reference proteome</keyword>
<feature type="transmembrane region" description="Helical" evidence="5">
    <location>
        <begin position="269"/>
        <end position="293"/>
    </location>
</feature>
<accession>A0ABZ2PX63</accession>
<feature type="transmembrane region" description="Helical" evidence="5">
    <location>
        <begin position="439"/>
        <end position="458"/>
    </location>
</feature>
<protein>
    <submittedName>
        <fullName evidence="7">MFS transporter</fullName>
    </submittedName>
</protein>
<feature type="transmembrane region" description="Helical" evidence="5">
    <location>
        <begin position="144"/>
        <end position="166"/>
    </location>
</feature>
<keyword evidence="3 5" id="KW-0472">Membrane</keyword>
<organism evidence="7 8">
    <name type="scientific">Mycetohabitans rhizoxinica</name>
    <dbReference type="NCBI Taxonomy" id="412963"/>
    <lineage>
        <taxon>Bacteria</taxon>
        <taxon>Pseudomonadati</taxon>
        <taxon>Pseudomonadota</taxon>
        <taxon>Betaproteobacteria</taxon>
        <taxon>Burkholderiales</taxon>
        <taxon>Burkholderiaceae</taxon>
        <taxon>Mycetohabitans</taxon>
    </lineage>
</organism>
<keyword evidence="2 5" id="KW-1133">Transmembrane helix</keyword>
<evidence type="ECO:0000256" key="3">
    <source>
        <dbReference type="ARBA" id="ARBA00023136"/>
    </source>
</evidence>
<feature type="transmembrane region" description="Helical" evidence="5">
    <location>
        <begin position="318"/>
        <end position="345"/>
    </location>
</feature>
<evidence type="ECO:0000256" key="2">
    <source>
        <dbReference type="ARBA" id="ARBA00022989"/>
    </source>
</evidence>
<feature type="compositionally biased region" description="Low complexity" evidence="4">
    <location>
        <begin position="49"/>
        <end position="62"/>
    </location>
</feature>
<dbReference type="InterPro" id="IPR047200">
    <property type="entry name" value="MFS_YcaD-like"/>
</dbReference>
<feature type="transmembrane region" description="Helical" evidence="5">
    <location>
        <begin position="464"/>
        <end position="485"/>
    </location>
</feature>
<geneLocation type="plasmid" evidence="7 8">
    <name>megaplasmid</name>
</geneLocation>
<feature type="transmembrane region" description="Helical" evidence="5">
    <location>
        <begin position="405"/>
        <end position="427"/>
    </location>
</feature>
<dbReference type="InterPro" id="IPR036259">
    <property type="entry name" value="MFS_trans_sf"/>
</dbReference>
<reference evidence="7 8" key="1">
    <citation type="submission" date="2020-09" db="EMBL/GenBank/DDBJ databases">
        <title>Genome sequences of Mycetohabitans spp.</title>
        <authorList>
            <person name="Carter M.E."/>
            <person name="Carpenter S.C.D."/>
            <person name="Bogdanove A.J."/>
        </authorList>
    </citation>
    <scope>NUCLEOTIDE SEQUENCE [LARGE SCALE GENOMIC DNA]</scope>
    <source>
        <strain evidence="7 8">B12</strain>
        <plasmid evidence="7 8">megaplasmid</plasmid>
    </source>
</reference>
<evidence type="ECO:0000313" key="7">
    <source>
        <dbReference type="EMBL" id="WXK38149.1"/>
    </source>
</evidence>
<evidence type="ECO:0000256" key="5">
    <source>
        <dbReference type="SAM" id="Phobius"/>
    </source>
</evidence>
<feature type="domain" description="Major facilitator superfamily (MFS) profile" evidence="6">
    <location>
        <begin position="109"/>
        <end position="493"/>
    </location>
</feature>
<evidence type="ECO:0000313" key="8">
    <source>
        <dbReference type="Proteomes" id="UP001493153"/>
    </source>
</evidence>
<keyword evidence="1 5" id="KW-0812">Transmembrane</keyword>
<feature type="transmembrane region" description="Helical" evidence="5">
    <location>
        <begin position="351"/>
        <end position="369"/>
    </location>
</feature>
<keyword evidence="7" id="KW-0614">Plasmid</keyword>
<dbReference type="SUPFAM" id="SSF103473">
    <property type="entry name" value="MFS general substrate transporter"/>
    <property type="match status" value="1"/>
</dbReference>
<feature type="transmembrane region" description="Helical" evidence="5">
    <location>
        <begin position="238"/>
        <end position="257"/>
    </location>
</feature>
<dbReference type="PANTHER" id="PTHR23521">
    <property type="entry name" value="TRANSPORTER MFS SUPERFAMILY"/>
    <property type="match status" value="1"/>
</dbReference>
<feature type="transmembrane region" description="Helical" evidence="5">
    <location>
        <begin position="381"/>
        <end position="399"/>
    </location>
</feature>
<dbReference type="Gene3D" id="1.20.1250.20">
    <property type="entry name" value="MFS general substrate transporter like domains"/>
    <property type="match status" value="2"/>
</dbReference>
<evidence type="ECO:0000256" key="4">
    <source>
        <dbReference type="SAM" id="MobiDB-lite"/>
    </source>
</evidence>
<dbReference type="PANTHER" id="PTHR23521:SF3">
    <property type="entry name" value="MFS TRANSPORTER"/>
    <property type="match status" value="1"/>
</dbReference>
<feature type="compositionally biased region" description="Polar residues" evidence="4">
    <location>
        <begin position="63"/>
        <end position="73"/>
    </location>
</feature>
<feature type="region of interest" description="Disordered" evidence="4">
    <location>
        <begin position="49"/>
        <end position="90"/>
    </location>
</feature>
<name>A0ABZ2PX63_9BURK</name>
<proteinExistence type="predicted"/>
<feature type="transmembrane region" description="Helical" evidence="5">
    <location>
        <begin position="178"/>
        <end position="196"/>
    </location>
</feature>
<dbReference type="Pfam" id="PF07690">
    <property type="entry name" value="MFS_1"/>
    <property type="match status" value="1"/>
</dbReference>
<dbReference type="InterPro" id="IPR020846">
    <property type="entry name" value="MFS_dom"/>
</dbReference>
<feature type="transmembrane region" description="Helical" evidence="5">
    <location>
        <begin position="202"/>
        <end position="226"/>
    </location>
</feature>
<dbReference type="EMBL" id="CP062175">
    <property type="protein sequence ID" value="WXK38149.1"/>
    <property type="molecule type" value="Genomic_DNA"/>
</dbReference>
<dbReference type="Proteomes" id="UP001493153">
    <property type="component" value="Plasmid megaplasmid"/>
</dbReference>
<evidence type="ECO:0000256" key="1">
    <source>
        <dbReference type="ARBA" id="ARBA00022692"/>
    </source>
</evidence>